<organism evidence="3">
    <name type="scientific">Vannella robusta</name>
    <dbReference type="NCBI Taxonomy" id="1487602"/>
    <lineage>
        <taxon>Eukaryota</taxon>
        <taxon>Amoebozoa</taxon>
        <taxon>Discosea</taxon>
        <taxon>Flabellinia</taxon>
        <taxon>Vannellidae</taxon>
        <taxon>Vannella</taxon>
    </lineage>
</organism>
<feature type="compositionally biased region" description="Basic and acidic residues" evidence="1">
    <location>
        <begin position="53"/>
        <end position="65"/>
    </location>
</feature>
<name>A0A7S4I509_9EUKA</name>
<reference evidence="3" key="1">
    <citation type="submission" date="2021-01" db="EMBL/GenBank/DDBJ databases">
        <authorList>
            <person name="Corre E."/>
            <person name="Pelletier E."/>
            <person name="Niang G."/>
            <person name="Scheremetjew M."/>
            <person name="Finn R."/>
            <person name="Kale V."/>
            <person name="Holt S."/>
            <person name="Cochrane G."/>
            <person name="Meng A."/>
            <person name="Brown T."/>
            <person name="Cohen L."/>
        </authorList>
    </citation>
    <scope>NUCLEOTIDE SEQUENCE</scope>
    <source>
        <strain evidence="3">DIVA3 518/3/11/1/6</strain>
    </source>
</reference>
<dbReference type="Pfam" id="PF26156">
    <property type="entry name" value="PARP4_MVP-ID"/>
    <property type="match status" value="1"/>
</dbReference>
<proteinExistence type="predicted"/>
<dbReference type="InterPro" id="IPR058904">
    <property type="entry name" value="PARP4_MVP-ID"/>
</dbReference>
<gene>
    <name evidence="3" type="ORF">VSP0166_LOCUS8191</name>
</gene>
<feature type="compositionally biased region" description="Acidic residues" evidence="1">
    <location>
        <begin position="7"/>
        <end position="22"/>
    </location>
</feature>
<feature type="domain" description="PARP4 MVP-ID C-terminal" evidence="2">
    <location>
        <begin position="104"/>
        <end position="166"/>
    </location>
</feature>
<dbReference type="AlphaFoldDB" id="A0A7S4I509"/>
<sequence>MPAPVIEECEASDSDSEEEECGNYEGYACDGYMMDDCEWDDFDEITSLDDVEEKKMEEATNERMENTSAGLRMKQPKPKSRDKRGKKTEAKPMLPDAIQYEQIIACQTPQGFWELSPSLEQHLGFEPNTLLSLLQAVGYRSIGESKAKEAERQLVTAIVIEAFLQSDSQSWKNCSAVISAQDWLRDIEKSDVSSCYILGLSSNWRAYARQILATRSFDSLEQSSLNSQVSISSQDLWIGF</sequence>
<dbReference type="EMBL" id="HBKP01011690">
    <property type="protein sequence ID" value="CAE2218628.1"/>
    <property type="molecule type" value="Transcribed_RNA"/>
</dbReference>
<accession>A0A7S4I509</accession>
<feature type="compositionally biased region" description="Basic residues" evidence="1">
    <location>
        <begin position="74"/>
        <end position="86"/>
    </location>
</feature>
<evidence type="ECO:0000259" key="2">
    <source>
        <dbReference type="Pfam" id="PF26156"/>
    </source>
</evidence>
<evidence type="ECO:0000313" key="3">
    <source>
        <dbReference type="EMBL" id="CAE2218628.1"/>
    </source>
</evidence>
<evidence type="ECO:0000256" key="1">
    <source>
        <dbReference type="SAM" id="MobiDB-lite"/>
    </source>
</evidence>
<feature type="region of interest" description="Disordered" evidence="1">
    <location>
        <begin position="1"/>
        <end position="22"/>
    </location>
</feature>
<feature type="region of interest" description="Disordered" evidence="1">
    <location>
        <begin position="53"/>
        <end position="91"/>
    </location>
</feature>
<protein>
    <recommendedName>
        <fullName evidence="2">PARP4 MVP-ID C-terminal domain-containing protein</fullName>
    </recommendedName>
</protein>